<dbReference type="RefSeq" id="WP_289161553.1">
    <property type="nucleotide sequence ID" value="NZ_JASZZN010000001.1"/>
</dbReference>
<keyword evidence="3 8" id="KW-0479">Metal-binding</keyword>
<feature type="domain" description="MobA-like NTP transferase" evidence="9">
    <location>
        <begin position="10"/>
        <end position="196"/>
    </location>
</feature>
<gene>
    <name evidence="8" type="primary">mobA</name>
    <name evidence="10" type="ORF">QTN89_00315</name>
</gene>
<comment type="caution">
    <text evidence="10">The sequence shown here is derived from an EMBL/GenBank/DDBJ whole genome shotgun (WGS) entry which is preliminary data.</text>
</comment>
<evidence type="ECO:0000256" key="7">
    <source>
        <dbReference type="ARBA" id="ARBA00023150"/>
    </source>
</evidence>
<comment type="caution">
    <text evidence="8">Lacks conserved residue(s) required for the propagation of feature annotation.</text>
</comment>
<comment type="cofactor">
    <cofactor evidence="8">
        <name>Mg(2+)</name>
        <dbReference type="ChEBI" id="CHEBI:18420"/>
    </cofactor>
</comment>
<sequence>MSNQSPSLLGVVLCGGKSMRMGRDKAALPLPLHRCFAGSTFLDHAYHRLHPFVESVVVSIAEPNNAISRRYPTITDSSPGYGPIGGLESALTHADQRQLDGCLLTAVDTPLLTADDIGALRCVFDRDPTMIVCATIDDMPTDSREIQAGPDSYLVTEPQRPHYEPLVAVYPTCVLPVVRKAIEEQRFGLQRLLAQLSAHQIRMSSRSLRNFNTPTDLRALSDDP</sequence>
<keyword evidence="6 8" id="KW-0342">GTP-binding</keyword>
<evidence type="ECO:0000256" key="4">
    <source>
        <dbReference type="ARBA" id="ARBA00022741"/>
    </source>
</evidence>
<name>A0ABT7PBI3_9BACT</name>
<dbReference type="CDD" id="cd02503">
    <property type="entry name" value="MobA"/>
    <property type="match status" value="1"/>
</dbReference>
<keyword evidence="1 8" id="KW-0963">Cytoplasm</keyword>
<comment type="catalytic activity">
    <reaction evidence="8">
        <text>Mo-molybdopterin + GTP + H(+) = Mo-molybdopterin guanine dinucleotide + diphosphate</text>
        <dbReference type="Rhea" id="RHEA:34243"/>
        <dbReference type="ChEBI" id="CHEBI:15378"/>
        <dbReference type="ChEBI" id="CHEBI:33019"/>
        <dbReference type="ChEBI" id="CHEBI:37565"/>
        <dbReference type="ChEBI" id="CHEBI:71302"/>
        <dbReference type="ChEBI" id="CHEBI:71310"/>
        <dbReference type="EC" id="2.7.7.77"/>
    </reaction>
</comment>
<evidence type="ECO:0000313" key="10">
    <source>
        <dbReference type="EMBL" id="MDM4013852.1"/>
    </source>
</evidence>
<evidence type="ECO:0000256" key="2">
    <source>
        <dbReference type="ARBA" id="ARBA00022679"/>
    </source>
</evidence>
<dbReference type="InterPro" id="IPR029044">
    <property type="entry name" value="Nucleotide-diphossugar_trans"/>
</dbReference>
<comment type="subcellular location">
    <subcellularLocation>
        <location evidence="8">Cytoplasm</location>
    </subcellularLocation>
</comment>
<dbReference type="HAMAP" id="MF_00316">
    <property type="entry name" value="MobA"/>
    <property type="match status" value="1"/>
</dbReference>
<comment type="similarity">
    <text evidence="8">Belongs to the MobA family.</text>
</comment>
<dbReference type="InterPro" id="IPR013482">
    <property type="entry name" value="Molybde_CF_guanTrfase"/>
</dbReference>
<dbReference type="PANTHER" id="PTHR19136">
    <property type="entry name" value="MOLYBDENUM COFACTOR GUANYLYLTRANSFERASE"/>
    <property type="match status" value="1"/>
</dbReference>
<evidence type="ECO:0000313" key="11">
    <source>
        <dbReference type="Proteomes" id="UP001239462"/>
    </source>
</evidence>
<feature type="binding site" evidence="8">
    <location>
        <position position="76"/>
    </location>
    <ligand>
        <name>GTP</name>
        <dbReference type="ChEBI" id="CHEBI:37565"/>
    </ligand>
</feature>
<proteinExistence type="inferred from homology"/>
<feature type="binding site" evidence="8">
    <location>
        <position position="108"/>
    </location>
    <ligand>
        <name>GTP</name>
        <dbReference type="ChEBI" id="CHEBI:37565"/>
    </ligand>
</feature>
<protein>
    <recommendedName>
        <fullName evidence="8">Probable molybdenum cofactor guanylyltransferase</fullName>
        <shortName evidence="8">MoCo guanylyltransferase</shortName>
        <ecNumber evidence="8">2.7.7.77</ecNumber>
    </recommendedName>
    <alternativeName>
        <fullName evidence="8">GTP:molybdopterin guanylyltransferase</fullName>
    </alternativeName>
    <alternativeName>
        <fullName evidence="8">Mo-MPT guanylyltransferase</fullName>
    </alternativeName>
    <alternativeName>
        <fullName evidence="8">Molybdopterin guanylyltransferase</fullName>
    </alternativeName>
    <alternativeName>
        <fullName evidence="8">Molybdopterin-guanine dinucleotide synthase</fullName>
        <shortName evidence="8">MGD synthase</shortName>
    </alternativeName>
</protein>
<dbReference type="EMBL" id="JASZZN010000001">
    <property type="protein sequence ID" value="MDM4013852.1"/>
    <property type="molecule type" value="Genomic_DNA"/>
</dbReference>
<comment type="function">
    <text evidence="8">Transfers a GMP moiety from GTP to Mo-molybdopterin (Mo-MPT) cofactor (Moco or molybdenum cofactor) to form Mo-molybdopterin guanine dinucleotide (Mo-MGD) cofactor.</text>
</comment>
<dbReference type="SUPFAM" id="SSF53448">
    <property type="entry name" value="Nucleotide-diphospho-sugar transferases"/>
    <property type="match status" value="1"/>
</dbReference>
<feature type="binding site" evidence="8">
    <location>
        <begin position="13"/>
        <end position="15"/>
    </location>
    <ligand>
        <name>GTP</name>
        <dbReference type="ChEBI" id="CHEBI:37565"/>
    </ligand>
</feature>
<keyword evidence="2 8" id="KW-0808">Transferase</keyword>
<comment type="domain">
    <text evidence="8">The N-terminal domain determines nucleotide recognition and specific binding, while the C-terminal domain determines the specific binding to the target protein.</text>
</comment>
<dbReference type="Proteomes" id="UP001239462">
    <property type="component" value="Unassembled WGS sequence"/>
</dbReference>
<evidence type="ECO:0000256" key="5">
    <source>
        <dbReference type="ARBA" id="ARBA00022842"/>
    </source>
</evidence>
<dbReference type="Pfam" id="PF12804">
    <property type="entry name" value="NTP_transf_3"/>
    <property type="match status" value="1"/>
</dbReference>
<keyword evidence="5 8" id="KW-0460">Magnesium</keyword>
<evidence type="ECO:0000256" key="3">
    <source>
        <dbReference type="ARBA" id="ARBA00022723"/>
    </source>
</evidence>
<feature type="binding site" evidence="8">
    <location>
        <position position="108"/>
    </location>
    <ligand>
        <name>Mg(2+)</name>
        <dbReference type="ChEBI" id="CHEBI:18420"/>
    </ligand>
</feature>
<evidence type="ECO:0000259" key="9">
    <source>
        <dbReference type="Pfam" id="PF12804"/>
    </source>
</evidence>
<keyword evidence="7 8" id="KW-0501">Molybdenum cofactor biosynthesis</keyword>
<evidence type="ECO:0000256" key="8">
    <source>
        <dbReference type="HAMAP-Rule" id="MF_00316"/>
    </source>
</evidence>
<dbReference type="EC" id="2.7.7.77" evidence="8"/>
<feature type="binding site" evidence="8">
    <location>
        <position position="25"/>
    </location>
    <ligand>
        <name>GTP</name>
        <dbReference type="ChEBI" id="CHEBI:37565"/>
    </ligand>
</feature>
<dbReference type="Gene3D" id="3.90.550.10">
    <property type="entry name" value="Spore Coat Polysaccharide Biosynthesis Protein SpsA, Chain A"/>
    <property type="match status" value="1"/>
</dbReference>
<evidence type="ECO:0000256" key="6">
    <source>
        <dbReference type="ARBA" id="ARBA00023134"/>
    </source>
</evidence>
<organism evidence="10 11">
    <name type="scientific">Roseiconus lacunae</name>
    <dbReference type="NCBI Taxonomy" id="2605694"/>
    <lineage>
        <taxon>Bacteria</taxon>
        <taxon>Pseudomonadati</taxon>
        <taxon>Planctomycetota</taxon>
        <taxon>Planctomycetia</taxon>
        <taxon>Pirellulales</taxon>
        <taxon>Pirellulaceae</taxon>
        <taxon>Roseiconus</taxon>
    </lineage>
</organism>
<accession>A0ABT7PBI3</accession>
<keyword evidence="10" id="KW-0548">Nucleotidyltransferase</keyword>
<dbReference type="InterPro" id="IPR025877">
    <property type="entry name" value="MobA-like_NTP_Trfase"/>
</dbReference>
<dbReference type="PANTHER" id="PTHR19136:SF81">
    <property type="entry name" value="MOLYBDENUM COFACTOR GUANYLYLTRANSFERASE"/>
    <property type="match status" value="1"/>
</dbReference>
<dbReference type="GO" id="GO:0061603">
    <property type="term" value="F:molybdenum cofactor guanylyltransferase activity"/>
    <property type="evidence" value="ECO:0007669"/>
    <property type="project" value="UniProtKB-EC"/>
</dbReference>
<reference evidence="10 11" key="1">
    <citation type="submission" date="2023-06" db="EMBL/GenBank/DDBJ databases">
        <title>Roseiconus lacunae JC819 isolated from Gulf of Mannar region, Tamil Nadu.</title>
        <authorList>
            <person name="Pk S."/>
            <person name="Ch S."/>
            <person name="Ch V.R."/>
        </authorList>
    </citation>
    <scope>NUCLEOTIDE SEQUENCE [LARGE SCALE GENOMIC DNA]</scope>
    <source>
        <strain evidence="10 11">JC819</strain>
    </source>
</reference>
<keyword evidence="4 8" id="KW-0547">Nucleotide-binding</keyword>
<keyword evidence="11" id="KW-1185">Reference proteome</keyword>
<evidence type="ECO:0000256" key="1">
    <source>
        <dbReference type="ARBA" id="ARBA00022490"/>
    </source>
</evidence>